<dbReference type="Pfam" id="PF16189">
    <property type="entry name" value="Creatinase_N_2"/>
    <property type="match status" value="1"/>
</dbReference>
<evidence type="ECO:0000259" key="5">
    <source>
        <dbReference type="Pfam" id="PF01321"/>
    </source>
</evidence>
<keyword evidence="3" id="KW-0378">Hydrolase</keyword>
<dbReference type="Gene3D" id="3.40.350.10">
    <property type="entry name" value="Creatinase/prolidase N-terminal domain"/>
    <property type="match status" value="2"/>
</dbReference>
<evidence type="ECO:0000313" key="7">
    <source>
        <dbReference type="EMBL" id="SDJ56035.1"/>
    </source>
</evidence>
<dbReference type="PANTHER" id="PTHR43763:SF6">
    <property type="entry name" value="XAA-PRO AMINOPEPTIDASE 1"/>
    <property type="match status" value="1"/>
</dbReference>
<dbReference type="InterPro" id="IPR036005">
    <property type="entry name" value="Creatinase/aminopeptidase-like"/>
</dbReference>
<evidence type="ECO:0000256" key="2">
    <source>
        <dbReference type="ARBA" id="ARBA00022723"/>
    </source>
</evidence>
<dbReference type="InterPro" id="IPR000587">
    <property type="entry name" value="Creatinase_N"/>
</dbReference>
<dbReference type="CDD" id="cd01085">
    <property type="entry name" value="APP"/>
    <property type="match status" value="1"/>
</dbReference>
<dbReference type="EMBL" id="FNEE01000007">
    <property type="protein sequence ID" value="SDJ56035.1"/>
    <property type="molecule type" value="Genomic_DNA"/>
</dbReference>
<dbReference type="FunFam" id="3.90.230.10:FF:000009">
    <property type="entry name" value="xaa-Pro aminopeptidase 2"/>
    <property type="match status" value="1"/>
</dbReference>
<evidence type="ECO:0000256" key="1">
    <source>
        <dbReference type="ARBA" id="ARBA00008766"/>
    </source>
</evidence>
<keyword evidence="7" id="KW-0031">Aminopeptidase</keyword>
<keyword evidence="7" id="KW-0645">Protease</keyword>
<dbReference type="InterPro" id="IPR029149">
    <property type="entry name" value="Creatin/AminoP/Spt16_N"/>
</dbReference>
<dbReference type="Gene3D" id="3.90.230.10">
    <property type="entry name" value="Creatinase/methionine aminopeptidase superfamily"/>
    <property type="match status" value="1"/>
</dbReference>
<keyword evidence="2" id="KW-0479">Metal-binding</keyword>
<gene>
    <name evidence="7" type="ORF">SAMN05428953_10766</name>
</gene>
<evidence type="ECO:0000256" key="3">
    <source>
        <dbReference type="ARBA" id="ARBA00022801"/>
    </source>
</evidence>
<dbReference type="RefSeq" id="WP_208602507.1">
    <property type="nucleotide sequence ID" value="NZ_FNEE01000007.1"/>
</dbReference>
<dbReference type="SUPFAM" id="SSF55920">
    <property type="entry name" value="Creatinase/aminopeptidase"/>
    <property type="match status" value="1"/>
</dbReference>
<feature type="domain" description="Peptidase M24 C-terminal" evidence="6">
    <location>
        <begin position="550"/>
        <end position="609"/>
    </location>
</feature>
<dbReference type="Pfam" id="PF00557">
    <property type="entry name" value="Peptidase_M24"/>
    <property type="match status" value="1"/>
</dbReference>
<dbReference type="Proteomes" id="UP000198894">
    <property type="component" value="Unassembled WGS sequence"/>
</dbReference>
<comment type="similarity">
    <text evidence="1">Belongs to the peptidase M24B family.</text>
</comment>
<feature type="domain" description="Creatinase N-terminal" evidence="5">
    <location>
        <begin position="18"/>
        <end position="149"/>
    </location>
</feature>
<evidence type="ECO:0000259" key="6">
    <source>
        <dbReference type="Pfam" id="PF16188"/>
    </source>
</evidence>
<dbReference type="InterPro" id="IPR033740">
    <property type="entry name" value="Pept_M24B"/>
</dbReference>
<feature type="domain" description="Peptidase M24" evidence="4">
    <location>
        <begin position="323"/>
        <end position="538"/>
    </location>
</feature>
<dbReference type="GO" id="GO:0046872">
    <property type="term" value="F:metal ion binding"/>
    <property type="evidence" value="ECO:0007669"/>
    <property type="project" value="UniProtKB-KW"/>
</dbReference>
<dbReference type="PANTHER" id="PTHR43763">
    <property type="entry name" value="XAA-PRO AMINOPEPTIDASE 1"/>
    <property type="match status" value="1"/>
</dbReference>
<dbReference type="AlphaFoldDB" id="A0A1G8USG7"/>
<name>A0A1G8USG7_9HYPH</name>
<evidence type="ECO:0000259" key="4">
    <source>
        <dbReference type="Pfam" id="PF00557"/>
    </source>
</evidence>
<reference evidence="8" key="1">
    <citation type="submission" date="2016-10" db="EMBL/GenBank/DDBJ databases">
        <authorList>
            <person name="Varghese N."/>
            <person name="Submissions S."/>
        </authorList>
    </citation>
    <scope>NUCLEOTIDE SEQUENCE [LARGE SCALE GENOMIC DNA]</scope>
    <source>
        <strain evidence="8">CGMCC 1.11022</strain>
    </source>
</reference>
<dbReference type="Pfam" id="PF16188">
    <property type="entry name" value="Peptidase_M24_C"/>
    <property type="match status" value="1"/>
</dbReference>
<dbReference type="InterPro" id="IPR000994">
    <property type="entry name" value="Pept_M24"/>
</dbReference>
<dbReference type="InterPro" id="IPR050422">
    <property type="entry name" value="X-Pro_aminopeptidase_P"/>
</dbReference>
<proteinExistence type="inferred from homology"/>
<accession>A0A1G8USG7</accession>
<dbReference type="GO" id="GO:0070006">
    <property type="term" value="F:metalloaminopeptidase activity"/>
    <property type="evidence" value="ECO:0007669"/>
    <property type="project" value="InterPro"/>
</dbReference>
<protein>
    <submittedName>
        <fullName evidence="7">Xaa-Pro aminopeptidase</fullName>
    </submittedName>
</protein>
<dbReference type="InterPro" id="IPR032416">
    <property type="entry name" value="Peptidase_M24_C"/>
</dbReference>
<organism evidence="7 8">
    <name type="scientific">Mesorhizobium muleiense</name>
    <dbReference type="NCBI Taxonomy" id="1004279"/>
    <lineage>
        <taxon>Bacteria</taxon>
        <taxon>Pseudomonadati</taxon>
        <taxon>Pseudomonadota</taxon>
        <taxon>Alphaproteobacteria</taxon>
        <taxon>Hyphomicrobiales</taxon>
        <taxon>Phyllobacteriaceae</taxon>
        <taxon>Mesorhizobium</taxon>
    </lineage>
</organism>
<dbReference type="SUPFAM" id="SSF53092">
    <property type="entry name" value="Creatinase/prolidase N-terminal domain"/>
    <property type="match status" value="1"/>
</dbReference>
<evidence type="ECO:0000313" key="8">
    <source>
        <dbReference type="Proteomes" id="UP000198894"/>
    </source>
</evidence>
<keyword evidence="8" id="KW-1185">Reference proteome</keyword>
<dbReference type="Pfam" id="PF01321">
    <property type="entry name" value="Creatinase_N"/>
    <property type="match status" value="1"/>
</dbReference>
<dbReference type="GO" id="GO:0005737">
    <property type="term" value="C:cytoplasm"/>
    <property type="evidence" value="ECO:0007669"/>
    <property type="project" value="UniProtKB-ARBA"/>
</dbReference>
<sequence length="615" mass="66644">MMFQTFDSAGDPAVGKPRVALLRQWLAASGLDGFIVPRADEHQGEYVADRSARLKWLTGFSGSAGVAIVLGDRAIMFVDGRYTLQVRHEVDLDIFSIESLVDNPPATWIKDNLGKGVRLGFDPWLQTIGDVKALKASAEKSGATLVPLERNPIDAIWENQPEPPLAPVELHPIGFAGELAKDKLARLAESIGKDGATHAVLTDPSSIAWAFDIRGGDVPHTPLALGFAVLAADRSHLLFMDQRKFSRTVAAYLTQLAELHEPGEFEAAIAALAKGGAKIGLDPVLAAERLRMLVEDNGGTVITEPDPARIPRATKNQAEINGARAAHRRDGAAVAKLLCWLDRQEPGKLDEIAVVTKLEECRRSTGEETQMPLRDVSFDTIAGAGPNGAIMHYRVSRATSRKLQSGELFLLDSGGQYQDGTTDITRTVPIGTPTEEMRERFTLVLKGMIGISMLRFPPGTRGSEIDAVARLALWKHGCDFAHGTGHGVGSYLAVHEGPQRIARTGTEKLLAGMIVSNEPGYYKEGSYGIRIENLILVTPAEPIEGGDIAMHGFETLTLAPIDTRLVRSDLLTRDELHWLDTYHARVLAEIGPILDGEALAWLEKATAPLPHDAKI</sequence>